<evidence type="ECO:0000313" key="2">
    <source>
        <dbReference type="EMBL" id="CCH67211.1"/>
    </source>
</evidence>
<keyword evidence="1" id="KW-0812">Transmembrane</keyword>
<sequence length="38" mass="4467">MLRKIAITVILTLQYFFIILVFTRLGEKSSPVAYKKHQ</sequence>
<keyword evidence="1" id="KW-0472">Membrane</keyword>
<feature type="transmembrane region" description="Helical" evidence="1">
    <location>
        <begin position="6"/>
        <end position="26"/>
    </location>
</feature>
<evidence type="ECO:0000256" key="1">
    <source>
        <dbReference type="SAM" id="Phobius"/>
    </source>
</evidence>
<dbReference type="Proteomes" id="UP000053051">
    <property type="component" value="Unassembled WGS sequence"/>
</dbReference>
<name>M1X5B4_9NOST</name>
<gene>
    <name evidence="2" type="ORF">RINTHH_10560</name>
</gene>
<comment type="caution">
    <text evidence="2">The sequence shown here is derived from an EMBL/GenBank/DDBJ whole genome shotgun (WGS) entry which is preliminary data.</text>
</comment>
<reference evidence="3" key="2">
    <citation type="submission" date="2016-01" db="EMBL/GenBank/DDBJ databases">
        <title>Diatom-associated endosymboitic cyanobacterium lacks core nitrogen metabolism enzymes.</title>
        <authorList>
            <person name="Hilton J.A."/>
            <person name="Foster R.A."/>
            <person name="Tripp H.J."/>
            <person name="Carter B.J."/>
            <person name="Zehr J.P."/>
            <person name="Villareal T.A."/>
        </authorList>
    </citation>
    <scope>NUCLEOTIDE SEQUENCE [LARGE SCALE GENOMIC DNA]</scope>
    <source>
        <strain evidence="3">HH01</strain>
    </source>
</reference>
<proteinExistence type="predicted"/>
<dbReference type="EMBL" id="CAIY01000038">
    <property type="protein sequence ID" value="CCH67211.1"/>
    <property type="molecule type" value="Genomic_DNA"/>
</dbReference>
<dbReference type="AlphaFoldDB" id="M1X5B4"/>
<reference evidence="2 3" key="1">
    <citation type="submission" date="2012-05" db="EMBL/GenBank/DDBJ databases">
        <authorList>
            <person name="Hilton J."/>
        </authorList>
    </citation>
    <scope>NUCLEOTIDE SEQUENCE [LARGE SCALE GENOMIC DNA]</scope>
    <source>
        <strain evidence="2 3">HH01</strain>
    </source>
</reference>
<accession>M1X5B4</accession>
<keyword evidence="3" id="KW-1185">Reference proteome</keyword>
<protein>
    <submittedName>
        <fullName evidence="2">Uncharacterized protein</fullName>
    </submittedName>
</protein>
<organism evidence="2 3">
    <name type="scientific">Richelia intracellularis HH01</name>
    <dbReference type="NCBI Taxonomy" id="1165094"/>
    <lineage>
        <taxon>Bacteria</taxon>
        <taxon>Bacillati</taxon>
        <taxon>Cyanobacteriota</taxon>
        <taxon>Cyanophyceae</taxon>
        <taxon>Nostocales</taxon>
        <taxon>Nostocaceae</taxon>
        <taxon>Richelia</taxon>
    </lineage>
</organism>
<evidence type="ECO:0000313" key="3">
    <source>
        <dbReference type="Proteomes" id="UP000053051"/>
    </source>
</evidence>
<keyword evidence="1" id="KW-1133">Transmembrane helix</keyword>